<reference evidence="1" key="1">
    <citation type="journal article" date="2016" name="Front. Microbiol.">
        <title>Genome Sequence of the Piezophilic, Mesophilic Sulfate-Reducing Bacterium Desulfovibrio indicus J2T.</title>
        <authorList>
            <person name="Cao J."/>
            <person name="Maignien L."/>
            <person name="Shao Z."/>
            <person name="Alain K."/>
            <person name="Jebbar M."/>
        </authorList>
    </citation>
    <scope>NUCLEOTIDE SEQUENCE</scope>
    <source>
        <strain evidence="1">DSM 16372</strain>
    </source>
</reference>
<dbReference type="Proteomes" id="UP001055247">
    <property type="component" value="Unassembled WGS sequence"/>
</dbReference>
<protein>
    <submittedName>
        <fullName evidence="1">Uncharacterized protein</fullName>
    </submittedName>
</protein>
<dbReference type="RefSeq" id="WP_238231056.1">
    <property type="nucleotide sequence ID" value="NZ_BPQO01000022.1"/>
</dbReference>
<dbReference type="EMBL" id="BPQO01000022">
    <property type="protein sequence ID" value="GJD90898.1"/>
    <property type="molecule type" value="Genomic_DNA"/>
</dbReference>
<keyword evidence="2" id="KW-1185">Reference proteome</keyword>
<comment type="caution">
    <text evidence="1">The sequence shown here is derived from an EMBL/GenBank/DDBJ whole genome shotgun (WGS) entry which is preliminary data.</text>
</comment>
<evidence type="ECO:0000313" key="2">
    <source>
        <dbReference type="Proteomes" id="UP001055247"/>
    </source>
</evidence>
<sequence>MGLTAPADALTGMSLREGEEVVALVLARRTGGYPDAERHAAIAAVGPCHLFEAASLPIRGLAGGYNDLVPHPGQAAVRFACEMAGAADWDAFGATALDFRTGAALKTYQPAMPMFGGDDPEPKVLGLAVFSAATWQHLAGTTYGMPSPMEAAAAVLEAMRDAAAGLADRTLDYDTGRYDLLNLRKGSDYVFLDGRTETLPTLSRCFGGGGHFEFAPCFTAFMCGPRGGLNPRVRSGAELHPDLGETLLGLAETWAAGYGLTYANRPLLPSCAAGQHVNALEVAGAAMLSLGQAAAALEHRIREYDSEKAADHLRLLLERMDALRDGIAARLDGDRPDPSRAPR</sequence>
<organism evidence="1 2">
    <name type="scientific">Methylobacterium hispanicum</name>
    <dbReference type="NCBI Taxonomy" id="270350"/>
    <lineage>
        <taxon>Bacteria</taxon>
        <taxon>Pseudomonadati</taxon>
        <taxon>Pseudomonadota</taxon>
        <taxon>Alphaproteobacteria</taxon>
        <taxon>Hyphomicrobiales</taxon>
        <taxon>Methylobacteriaceae</taxon>
        <taxon>Methylobacterium</taxon>
    </lineage>
</organism>
<dbReference type="AlphaFoldDB" id="A0AAV4ZS31"/>
<gene>
    <name evidence="1" type="ORF">BHAOGJBA_4442</name>
</gene>
<name>A0AAV4ZS31_9HYPH</name>
<proteinExistence type="predicted"/>
<evidence type="ECO:0000313" key="1">
    <source>
        <dbReference type="EMBL" id="GJD90898.1"/>
    </source>
</evidence>
<reference evidence="1" key="2">
    <citation type="submission" date="2021-08" db="EMBL/GenBank/DDBJ databases">
        <authorList>
            <person name="Tani A."/>
            <person name="Ola A."/>
            <person name="Ogura Y."/>
            <person name="Katsura K."/>
            <person name="Hayashi T."/>
        </authorList>
    </citation>
    <scope>NUCLEOTIDE SEQUENCE</scope>
    <source>
        <strain evidence="1">DSM 16372</strain>
    </source>
</reference>
<accession>A0AAV4ZS31</accession>